<comment type="caution">
    <text evidence="3">The sequence shown here is derived from an EMBL/GenBank/DDBJ whole genome shotgun (WGS) entry which is preliminary data.</text>
</comment>
<name>A0A939SJE9_PRORE</name>
<accession>A0A939SJE9</accession>
<dbReference type="AlphaFoldDB" id="A0A939SJE9"/>
<keyword evidence="1" id="KW-1133">Transmembrane helix</keyword>
<evidence type="ECO:0000313" key="3">
    <source>
        <dbReference type="EMBL" id="MBO1916344.1"/>
    </source>
</evidence>
<dbReference type="InterPro" id="IPR023298">
    <property type="entry name" value="ATPase_P-typ_TM_dom_sf"/>
</dbReference>
<protein>
    <recommendedName>
        <fullName evidence="2">Cation-transporting P-type ATPase N-terminal domain-containing protein</fullName>
    </recommendedName>
</protein>
<organism evidence="3 4">
    <name type="scientific">Providencia rettgeri</name>
    <dbReference type="NCBI Taxonomy" id="587"/>
    <lineage>
        <taxon>Bacteria</taxon>
        <taxon>Pseudomonadati</taxon>
        <taxon>Pseudomonadota</taxon>
        <taxon>Gammaproteobacteria</taxon>
        <taxon>Enterobacterales</taxon>
        <taxon>Morganellaceae</taxon>
        <taxon>Providencia</taxon>
    </lineage>
</organism>
<evidence type="ECO:0000313" key="4">
    <source>
        <dbReference type="Proteomes" id="UP000664477"/>
    </source>
</evidence>
<dbReference type="GO" id="GO:0022857">
    <property type="term" value="F:transmembrane transporter activity"/>
    <property type="evidence" value="ECO:0007669"/>
    <property type="project" value="UniProtKB-ARBA"/>
</dbReference>
<proteinExistence type="predicted"/>
<keyword evidence="1" id="KW-0472">Membrane</keyword>
<dbReference type="SUPFAM" id="SSF81665">
    <property type="entry name" value="Calcium ATPase, transmembrane domain M"/>
    <property type="match status" value="1"/>
</dbReference>
<feature type="transmembrane region" description="Helical" evidence="1">
    <location>
        <begin position="47"/>
        <end position="67"/>
    </location>
</feature>
<feature type="domain" description="Cation-transporting P-type ATPase N-terminal" evidence="2">
    <location>
        <begin position="3"/>
        <end position="64"/>
    </location>
</feature>
<evidence type="ECO:0000256" key="1">
    <source>
        <dbReference type="SAM" id="Phobius"/>
    </source>
</evidence>
<dbReference type="EMBL" id="JAGETQ010000075">
    <property type="protein sequence ID" value="MBO1916344.1"/>
    <property type="molecule type" value="Genomic_DNA"/>
</dbReference>
<reference evidence="3" key="1">
    <citation type="submission" date="2021-03" db="EMBL/GenBank/DDBJ databases">
        <title>Molecular epidemiology and mechanisms of colistin and carbapenem resistance in Enterobacteriaceae from clinical isolates, the environment and porcine samples in Pretoria, South Africa.</title>
        <authorList>
            <person name="Bogoshi D."/>
            <person name="Mbelle N.M."/>
            <person name="Naidoo V."/>
            <person name="Osei Sekyere J."/>
        </authorList>
    </citation>
    <scope>NUCLEOTIDE SEQUENCE</scope>
    <source>
        <strain evidence="3">C052</strain>
    </source>
</reference>
<dbReference type="Proteomes" id="UP000664477">
    <property type="component" value="Unassembled WGS sequence"/>
</dbReference>
<dbReference type="SMART" id="SM00831">
    <property type="entry name" value="Cation_ATPase_N"/>
    <property type="match status" value="1"/>
</dbReference>
<gene>
    <name evidence="3" type="ORF">J4727_13275</name>
</gene>
<dbReference type="Pfam" id="PF00690">
    <property type="entry name" value="Cation_ATPase_N"/>
    <property type="match status" value="1"/>
</dbReference>
<keyword evidence="1" id="KW-0812">Transmembrane</keyword>
<dbReference type="InterPro" id="IPR004014">
    <property type="entry name" value="ATPase_P-typ_cation-transptr_N"/>
</dbReference>
<sequence length="75" mass="8546">MLNEYQTNLLGLSENEAMDRLVTEGENEVAHEKASSMEATTHFFKNPFIFVLIVLAVVSFLRIMLFLNAKAKKQI</sequence>
<evidence type="ECO:0000259" key="2">
    <source>
        <dbReference type="SMART" id="SM00831"/>
    </source>
</evidence>